<dbReference type="PANTHER" id="PTHR34584">
    <property type="entry name" value="NA(+)/H(+) ANTIPORTER SUBUNIT E1"/>
    <property type="match status" value="1"/>
</dbReference>
<evidence type="ECO:0000256" key="4">
    <source>
        <dbReference type="ARBA" id="ARBA00022692"/>
    </source>
</evidence>
<dbReference type="Proteomes" id="UP000239907">
    <property type="component" value="Unassembled WGS sequence"/>
</dbReference>
<protein>
    <recommendedName>
        <fullName evidence="9">Sodium:proton antiporter</fullName>
    </recommendedName>
</protein>
<evidence type="ECO:0000256" key="3">
    <source>
        <dbReference type="ARBA" id="ARBA00022475"/>
    </source>
</evidence>
<evidence type="ECO:0000256" key="6">
    <source>
        <dbReference type="ARBA" id="ARBA00023136"/>
    </source>
</evidence>
<dbReference type="EMBL" id="MQWA01000001">
    <property type="protein sequence ID" value="PQJ27783.1"/>
    <property type="molecule type" value="Genomic_DNA"/>
</dbReference>
<keyword evidence="8" id="KW-1185">Reference proteome</keyword>
<gene>
    <name evidence="7" type="ORF">BSZ32_04220</name>
</gene>
<comment type="subcellular location">
    <subcellularLocation>
        <location evidence="1">Cell membrane</location>
        <topology evidence="1">Multi-pass membrane protein</topology>
    </subcellularLocation>
</comment>
<accession>A0A2S7U0S0</accession>
<dbReference type="GO" id="GO:0008324">
    <property type="term" value="F:monoatomic cation transmembrane transporter activity"/>
    <property type="evidence" value="ECO:0007669"/>
    <property type="project" value="InterPro"/>
</dbReference>
<keyword evidence="6" id="KW-0472">Membrane</keyword>
<proteinExistence type="inferred from homology"/>
<dbReference type="InterPro" id="IPR002758">
    <property type="entry name" value="Cation_antiport_E"/>
</dbReference>
<comment type="caution">
    <text evidence="7">The sequence shown here is derived from an EMBL/GenBank/DDBJ whole genome shotgun (WGS) entry which is preliminary data.</text>
</comment>
<sequence>MKFLTKMIKMIGFGFFYLKEVVVSNLRVAADIVTSQHLMKPEILEVDVSNLTPRQVFVASNLITMTPGTLSLDVVDDTLFIHSMYCVDKVADADALVKNYVNRVRDVF</sequence>
<evidence type="ECO:0000256" key="1">
    <source>
        <dbReference type="ARBA" id="ARBA00004651"/>
    </source>
</evidence>
<organism evidence="7 8">
    <name type="scientific">Rubritalea profundi</name>
    <dbReference type="NCBI Taxonomy" id="1658618"/>
    <lineage>
        <taxon>Bacteria</taxon>
        <taxon>Pseudomonadati</taxon>
        <taxon>Verrucomicrobiota</taxon>
        <taxon>Verrucomicrobiia</taxon>
        <taxon>Verrucomicrobiales</taxon>
        <taxon>Rubritaleaceae</taxon>
        <taxon>Rubritalea</taxon>
    </lineage>
</organism>
<keyword evidence="3" id="KW-1003">Cell membrane</keyword>
<dbReference type="PANTHER" id="PTHR34584:SF1">
    <property type="entry name" value="NA(+)_H(+) ANTIPORTER SUBUNIT E1"/>
    <property type="match status" value="1"/>
</dbReference>
<dbReference type="GO" id="GO:0005886">
    <property type="term" value="C:plasma membrane"/>
    <property type="evidence" value="ECO:0007669"/>
    <property type="project" value="UniProtKB-SubCell"/>
</dbReference>
<keyword evidence="4" id="KW-0812">Transmembrane</keyword>
<name>A0A2S7U0S0_9BACT</name>
<dbReference type="AlphaFoldDB" id="A0A2S7U0S0"/>
<evidence type="ECO:0000256" key="5">
    <source>
        <dbReference type="ARBA" id="ARBA00022989"/>
    </source>
</evidence>
<reference evidence="7 8" key="1">
    <citation type="submission" date="2016-12" db="EMBL/GenBank/DDBJ databases">
        <title>Study of bacterial adaptation to deep sea.</title>
        <authorList>
            <person name="Song J."/>
            <person name="Yoshizawa S."/>
            <person name="Kogure K."/>
        </authorList>
    </citation>
    <scope>NUCLEOTIDE SEQUENCE [LARGE SCALE GENOMIC DNA]</scope>
    <source>
        <strain evidence="7 8">SAORIC-165</strain>
    </source>
</reference>
<evidence type="ECO:0000313" key="8">
    <source>
        <dbReference type="Proteomes" id="UP000239907"/>
    </source>
</evidence>
<comment type="similarity">
    <text evidence="2">Belongs to the CPA3 antiporters (TC 2.A.63) subunit E family.</text>
</comment>
<evidence type="ECO:0000256" key="2">
    <source>
        <dbReference type="ARBA" id="ARBA00006228"/>
    </source>
</evidence>
<keyword evidence="5" id="KW-1133">Transmembrane helix</keyword>
<dbReference type="OrthoDB" id="9807187at2"/>
<evidence type="ECO:0008006" key="9">
    <source>
        <dbReference type="Google" id="ProtNLM"/>
    </source>
</evidence>
<evidence type="ECO:0000313" key="7">
    <source>
        <dbReference type="EMBL" id="PQJ27783.1"/>
    </source>
</evidence>
<dbReference type="Pfam" id="PF01899">
    <property type="entry name" value="MNHE"/>
    <property type="match status" value="1"/>
</dbReference>